<keyword evidence="5" id="KW-1185">Reference proteome</keyword>
<dbReference type="OrthoDB" id="95460at2"/>
<accession>A0A2S2CP15</accession>
<dbReference type="GO" id="GO:0008982">
    <property type="term" value="F:protein-N(PI)-phosphohistidine-sugar phosphotransferase activity"/>
    <property type="evidence" value="ECO:0007669"/>
    <property type="project" value="InterPro"/>
</dbReference>
<dbReference type="InterPro" id="IPR006320">
    <property type="entry name" value="PTS_Nitro_regul"/>
</dbReference>
<dbReference type="RefSeq" id="WP_109326043.1">
    <property type="nucleotide sequence ID" value="NZ_CP029353.1"/>
</dbReference>
<dbReference type="Proteomes" id="UP000245629">
    <property type="component" value="Chromosome 2"/>
</dbReference>
<comment type="subcellular location">
    <subcellularLocation>
        <location evidence="1">Cytoplasm</location>
    </subcellularLocation>
</comment>
<dbReference type="NCBIfam" id="TIGR01419">
    <property type="entry name" value="nitro_reg_IIA"/>
    <property type="match status" value="1"/>
</dbReference>
<dbReference type="PROSITE" id="PS51094">
    <property type="entry name" value="PTS_EIIA_TYPE_2"/>
    <property type="match status" value="1"/>
</dbReference>
<evidence type="ECO:0000256" key="2">
    <source>
        <dbReference type="ARBA" id="ARBA00022679"/>
    </source>
</evidence>
<dbReference type="AlphaFoldDB" id="A0A2S2CP15"/>
<dbReference type="Gene3D" id="3.40.930.10">
    <property type="entry name" value="Mannitol-specific EII, Chain A"/>
    <property type="match status" value="1"/>
</dbReference>
<dbReference type="GO" id="GO:0005737">
    <property type="term" value="C:cytoplasm"/>
    <property type="evidence" value="ECO:0007669"/>
    <property type="project" value="UniProtKB-SubCell"/>
</dbReference>
<dbReference type="FunFam" id="3.40.930.10:FF:000009">
    <property type="entry name" value="PTS system, fructose specific IIABC component"/>
    <property type="match status" value="1"/>
</dbReference>
<dbReference type="GO" id="GO:0009401">
    <property type="term" value="P:phosphoenolpyruvate-dependent sugar phosphotransferase system"/>
    <property type="evidence" value="ECO:0007669"/>
    <property type="project" value="InterPro"/>
</dbReference>
<keyword evidence="2" id="KW-0808">Transferase</keyword>
<dbReference type="GO" id="GO:0030295">
    <property type="term" value="F:protein kinase activator activity"/>
    <property type="evidence" value="ECO:0007669"/>
    <property type="project" value="TreeGrafter"/>
</dbReference>
<dbReference type="PANTHER" id="PTHR47738">
    <property type="entry name" value="PTS SYSTEM FRUCTOSE-LIKE EIIA COMPONENT-RELATED"/>
    <property type="match status" value="1"/>
</dbReference>
<evidence type="ECO:0000313" key="4">
    <source>
        <dbReference type="EMBL" id="AWK86208.1"/>
    </source>
</evidence>
<dbReference type="InterPro" id="IPR016152">
    <property type="entry name" value="PTrfase/Anion_transptr"/>
</dbReference>
<evidence type="ECO:0000313" key="5">
    <source>
        <dbReference type="Proteomes" id="UP000245629"/>
    </source>
</evidence>
<dbReference type="InterPro" id="IPR002178">
    <property type="entry name" value="PTS_EIIA_type-2_dom"/>
</dbReference>
<dbReference type="Pfam" id="PF00359">
    <property type="entry name" value="PTS_EIIA_2"/>
    <property type="match status" value="1"/>
</dbReference>
<dbReference type="CDD" id="cd00211">
    <property type="entry name" value="PTS_IIA_fru"/>
    <property type="match status" value="1"/>
</dbReference>
<name>A0A2S2CP15_9PROT</name>
<dbReference type="SUPFAM" id="SSF55804">
    <property type="entry name" value="Phoshotransferase/anion transport protein"/>
    <property type="match status" value="1"/>
</dbReference>
<protein>
    <submittedName>
        <fullName evidence="4">PTS IIA-like nitrogen-regulatory protein PtsN</fullName>
    </submittedName>
</protein>
<dbReference type="InterPro" id="IPR051541">
    <property type="entry name" value="PTS_SugarTrans_NitroReg"/>
</dbReference>
<feature type="domain" description="PTS EIIA type-2" evidence="3">
    <location>
        <begin position="3"/>
        <end position="146"/>
    </location>
</feature>
<reference evidence="5" key="1">
    <citation type="submission" date="2018-05" db="EMBL/GenBank/DDBJ databases">
        <title>Azospirillum thermophila sp. nov., a novel isolated from hot spring.</title>
        <authorList>
            <person name="Zhao Z."/>
        </authorList>
    </citation>
    <scope>NUCLEOTIDE SEQUENCE [LARGE SCALE GENOMIC DNA]</scope>
    <source>
        <strain evidence="5">CFH 70021</strain>
    </source>
</reference>
<dbReference type="PANTHER" id="PTHR47738:SF1">
    <property type="entry name" value="NITROGEN REGULATORY PROTEIN"/>
    <property type="match status" value="1"/>
</dbReference>
<dbReference type="PROSITE" id="PS00372">
    <property type="entry name" value="PTS_EIIA_TYPE_2_HIS"/>
    <property type="match status" value="1"/>
</dbReference>
<gene>
    <name evidence="4" type="primary">ptsN</name>
    <name evidence="4" type="ORF">DEW08_08050</name>
</gene>
<evidence type="ECO:0000256" key="1">
    <source>
        <dbReference type="ARBA" id="ARBA00004496"/>
    </source>
</evidence>
<proteinExistence type="predicted"/>
<dbReference type="EMBL" id="CP029353">
    <property type="protein sequence ID" value="AWK86208.1"/>
    <property type="molecule type" value="Genomic_DNA"/>
</dbReference>
<evidence type="ECO:0000259" key="3">
    <source>
        <dbReference type="PROSITE" id="PS51094"/>
    </source>
</evidence>
<sequence length="152" mass="16649">MLDLITPHAILPNLKAGNKKQALQEMARKASELIGQHERAIFDVLLERERLGTTGVGHGIAIPHGKLPGLDRVHGVFARLERPIDFDAIDDQPVDLIFLLLAPEQAGADHLKALARVSRLLRDQSMCEKLRGSESADAIYALLTQQEASHPG</sequence>
<dbReference type="KEGG" id="azz:DEW08_08050"/>
<organism evidence="4 5">
    <name type="scientific">Azospirillum thermophilum</name>
    <dbReference type="NCBI Taxonomy" id="2202148"/>
    <lineage>
        <taxon>Bacteria</taxon>
        <taxon>Pseudomonadati</taxon>
        <taxon>Pseudomonadota</taxon>
        <taxon>Alphaproteobacteria</taxon>
        <taxon>Rhodospirillales</taxon>
        <taxon>Azospirillaceae</taxon>
        <taxon>Azospirillum</taxon>
    </lineage>
</organism>